<dbReference type="InterPro" id="IPR006621">
    <property type="entry name" value="Nose-resist-to-fluoxetine_N"/>
</dbReference>
<organism evidence="2 3">
    <name type="scientific">Lymnaea stagnalis</name>
    <name type="common">Great pond snail</name>
    <name type="synonym">Helix stagnalis</name>
    <dbReference type="NCBI Taxonomy" id="6523"/>
    <lineage>
        <taxon>Eukaryota</taxon>
        <taxon>Metazoa</taxon>
        <taxon>Spiralia</taxon>
        <taxon>Lophotrochozoa</taxon>
        <taxon>Mollusca</taxon>
        <taxon>Gastropoda</taxon>
        <taxon>Heterobranchia</taxon>
        <taxon>Euthyneura</taxon>
        <taxon>Panpulmonata</taxon>
        <taxon>Hygrophila</taxon>
        <taxon>Lymnaeoidea</taxon>
        <taxon>Lymnaeidae</taxon>
        <taxon>Lymnaea</taxon>
    </lineage>
</organism>
<proteinExistence type="predicted"/>
<dbReference type="Proteomes" id="UP001497497">
    <property type="component" value="Unassembled WGS sequence"/>
</dbReference>
<feature type="non-terminal residue" evidence="2">
    <location>
        <position position="111"/>
    </location>
</feature>
<dbReference type="AlphaFoldDB" id="A0AAV2IME5"/>
<comment type="caution">
    <text evidence="2">The sequence shown here is derived from an EMBL/GenBank/DDBJ whole genome shotgun (WGS) entry which is preliminary data.</text>
</comment>
<evidence type="ECO:0000313" key="3">
    <source>
        <dbReference type="Proteomes" id="UP001497497"/>
    </source>
</evidence>
<evidence type="ECO:0000313" key="2">
    <source>
        <dbReference type="EMBL" id="CAL1546384.1"/>
    </source>
</evidence>
<gene>
    <name evidence="2" type="ORF">GSLYS_00019761001</name>
</gene>
<dbReference type="Pfam" id="PF20146">
    <property type="entry name" value="NRF"/>
    <property type="match status" value="1"/>
</dbReference>
<name>A0AAV2IME5_LYMST</name>
<dbReference type="EMBL" id="CAXITT010000804">
    <property type="protein sequence ID" value="CAL1546384.1"/>
    <property type="molecule type" value="Genomic_DNA"/>
</dbReference>
<reference evidence="2 3" key="1">
    <citation type="submission" date="2024-04" db="EMBL/GenBank/DDBJ databases">
        <authorList>
            <consortium name="Genoscope - CEA"/>
            <person name="William W."/>
        </authorList>
    </citation>
    <scope>NUCLEOTIDE SEQUENCE [LARGE SCALE GENOMIC DNA]</scope>
</reference>
<feature type="domain" description="Nose resistant-to-fluoxetine protein N-terminal" evidence="1">
    <location>
        <begin position="3"/>
        <end position="87"/>
    </location>
</feature>
<protein>
    <recommendedName>
        <fullName evidence="1">Nose resistant-to-fluoxetine protein N-terminal domain-containing protein</fullName>
    </recommendedName>
</protein>
<sequence length="111" mass="12414">MEGNYDECLETRAFIPAGVRFIGGVRNSSRTFDSRYCRVGIPVGSQFKLGLPHVVNKFWTEKESFHLRFNWGVCVPASCHSEDVKIFLNTGALRGLNLDVADAVCFDEPSL</sequence>
<evidence type="ECO:0000259" key="1">
    <source>
        <dbReference type="Pfam" id="PF20146"/>
    </source>
</evidence>
<keyword evidence="3" id="KW-1185">Reference proteome</keyword>
<accession>A0AAV2IME5</accession>